<reference evidence="2" key="1">
    <citation type="submission" date="2020-03" db="EMBL/GenBank/DDBJ databases">
        <title>The deep terrestrial virosphere.</title>
        <authorList>
            <person name="Holmfeldt K."/>
            <person name="Nilsson E."/>
            <person name="Simone D."/>
            <person name="Lopez-Fernandez M."/>
            <person name="Wu X."/>
            <person name="de Brujin I."/>
            <person name="Lundin D."/>
            <person name="Andersson A."/>
            <person name="Bertilsson S."/>
            <person name="Dopson M."/>
        </authorList>
    </citation>
    <scope>NUCLEOTIDE SEQUENCE</scope>
    <source>
        <strain evidence="2">MM415B02459</strain>
    </source>
</reference>
<dbReference type="InterPro" id="IPR013429">
    <property type="entry name" value="Regulatory_FmdB_Zinc_ribbon"/>
</dbReference>
<gene>
    <name evidence="2" type="ORF">MM415B02459_0005</name>
</gene>
<accession>A0A6M3L548</accession>
<protein>
    <recommendedName>
        <fullName evidence="1">Putative regulatory protein FmdB zinc ribbon domain-containing protein</fullName>
    </recommendedName>
</protein>
<dbReference type="EMBL" id="MT142885">
    <property type="protein sequence ID" value="QJA90017.1"/>
    <property type="molecule type" value="Genomic_DNA"/>
</dbReference>
<evidence type="ECO:0000313" key="2">
    <source>
        <dbReference type="EMBL" id="QJA90017.1"/>
    </source>
</evidence>
<evidence type="ECO:0000259" key="1">
    <source>
        <dbReference type="SMART" id="SM00834"/>
    </source>
</evidence>
<feature type="domain" description="Putative regulatory protein FmdB zinc ribbon" evidence="1">
    <location>
        <begin position="1"/>
        <end position="39"/>
    </location>
</feature>
<dbReference type="AlphaFoldDB" id="A0A6M3L548"/>
<name>A0A6M3L548_9ZZZZ</name>
<organism evidence="2">
    <name type="scientific">viral metagenome</name>
    <dbReference type="NCBI Taxonomy" id="1070528"/>
    <lineage>
        <taxon>unclassified sequences</taxon>
        <taxon>metagenomes</taxon>
        <taxon>organismal metagenomes</taxon>
    </lineage>
</organism>
<dbReference type="SMART" id="SM00834">
    <property type="entry name" value="CxxC_CXXC_SSSS"/>
    <property type="match status" value="1"/>
</dbReference>
<sequence>MPMYEFKCDKCGGSLTDIYDYDNIGNPLCCKKPMRRVFSMFRAIVDFRDGFDIGLGKYFNTARERNNYIAEHDIRRLRS</sequence>
<proteinExistence type="predicted"/>